<dbReference type="AlphaFoldDB" id="A0A8X6RU43"/>
<sequence length="67" mass="7072">MIGTHTVPGSLQCGFRRLRGFPRFFAGGASPPLSRKSQSYRCEGRQHSSSGARGGQAGPLPGAANWL</sequence>
<organism evidence="2 3">
    <name type="scientific">Trichonephila clavipes</name>
    <name type="common">Golden silk orbweaver</name>
    <name type="synonym">Nephila clavipes</name>
    <dbReference type="NCBI Taxonomy" id="2585209"/>
    <lineage>
        <taxon>Eukaryota</taxon>
        <taxon>Metazoa</taxon>
        <taxon>Ecdysozoa</taxon>
        <taxon>Arthropoda</taxon>
        <taxon>Chelicerata</taxon>
        <taxon>Arachnida</taxon>
        <taxon>Araneae</taxon>
        <taxon>Araneomorphae</taxon>
        <taxon>Entelegynae</taxon>
        <taxon>Araneoidea</taxon>
        <taxon>Nephilidae</taxon>
        <taxon>Trichonephila</taxon>
    </lineage>
</organism>
<comment type="caution">
    <text evidence="2">The sequence shown here is derived from an EMBL/GenBank/DDBJ whole genome shotgun (WGS) entry which is preliminary data.</text>
</comment>
<gene>
    <name evidence="2" type="ORF">TNCV_1504151</name>
</gene>
<accession>A0A8X6RU43</accession>
<name>A0A8X6RU43_TRICX</name>
<dbReference type="EMBL" id="BMAU01021203">
    <property type="protein sequence ID" value="GFX98839.1"/>
    <property type="molecule type" value="Genomic_DNA"/>
</dbReference>
<evidence type="ECO:0000256" key="1">
    <source>
        <dbReference type="SAM" id="MobiDB-lite"/>
    </source>
</evidence>
<evidence type="ECO:0000313" key="2">
    <source>
        <dbReference type="EMBL" id="GFX98839.1"/>
    </source>
</evidence>
<proteinExistence type="predicted"/>
<dbReference type="Proteomes" id="UP000887159">
    <property type="component" value="Unassembled WGS sequence"/>
</dbReference>
<evidence type="ECO:0000313" key="3">
    <source>
        <dbReference type="Proteomes" id="UP000887159"/>
    </source>
</evidence>
<reference evidence="2" key="1">
    <citation type="submission" date="2020-08" db="EMBL/GenBank/DDBJ databases">
        <title>Multicomponent nature underlies the extraordinary mechanical properties of spider dragline silk.</title>
        <authorList>
            <person name="Kono N."/>
            <person name="Nakamura H."/>
            <person name="Mori M."/>
            <person name="Yoshida Y."/>
            <person name="Ohtoshi R."/>
            <person name="Malay A.D."/>
            <person name="Moran D.A.P."/>
            <person name="Tomita M."/>
            <person name="Numata K."/>
            <person name="Arakawa K."/>
        </authorList>
    </citation>
    <scope>NUCLEOTIDE SEQUENCE</scope>
</reference>
<feature type="region of interest" description="Disordered" evidence="1">
    <location>
        <begin position="24"/>
        <end position="67"/>
    </location>
</feature>
<protein>
    <submittedName>
        <fullName evidence="2">Uncharacterized protein</fullName>
    </submittedName>
</protein>
<keyword evidence="3" id="KW-1185">Reference proteome</keyword>